<gene>
    <name evidence="1" type="ORF">HMPREF9135_0530</name>
</gene>
<reference evidence="1 2" key="1">
    <citation type="submission" date="2013-08" db="EMBL/GenBank/DDBJ databases">
        <authorList>
            <person name="Durkin A.S."/>
            <person name="Haft D.R."/>
            <person name="McCorrison J."/>
            <person name="Torralba M."/>
            <person name="Gillis M."/>
            <person name="Haft D.H."/>
            <person name="Methe B."/>
            <person name="Sutton G."/>
            <person name="Nelson K.E."/>
        </authorList>
    </citation>
    <scope>NUCLEOTIDE SEQUENCE [LARGE SCALE GENOMIC DNA]</scope>
    <source>
        <strain evidence="1 2">F0067</strain>
    </source>
</reference>
<comment type="caution">
    <text evidence="1">The sequence shown here is derived from an EMBL/GenBank/DDBJ whole genome shotgun (WGS) entry which is preliminary data.</text>
</comment>
<name>U2QFS9_9BACT</name>
<accession>U2QFS9</accession>
<keyword evidence="2" id="KW-1185">Reference proteome</keyword>
<dbReference type="AlphaFoldDB" id="U2QFS9"/>
<dbReference type="EMBL" id="AWEY01000007">
    <property type="protein sequence ID" value="ERK40178.1"/>
    <property type="molecule type" value="Genomic_DNA"/>
</dbReference>
<sequence length="40" mass="4787">MTTFILIMNPVKIRKTHAKIAIYLYKAPLFKPKKQEIRQN</sequence>
<evidence type="ECO:0000313" key="1">
    <source>
        <dbReference type="EMBL" id="ERK40178.1"/>
    </source>
</evidence>
<dbReference type="Proteomes" id="UP000016648">
    <property type="component" value="Unassembled WGS sequence"/>
</dbReference>
<evidence type="ECO:0000313" key="2">
    <source>
        <dbReference type="Proteomes" id="UP000016648"/>
    </source>
</evidence>
<protein>
    <submittedName>
        <fullName evidence="1">Uncharacterized protein</fullName>
    </submittedName>
</protein>
<organism evidence="1 2">
    <name type="scientific">Segatella baroniae F0067</name>
    <dbReference type="NCBI Taxonomy" id="1115809"/>
    <lineage>
        <taxon>Bacteria</taxon>
        <taxon>Pseudomonadati</taxon>
        <taxon>Bacteroidota</taxon>
        <taxon>Bacteroidia</taxon>
        <taxon>Bacteroidales</taxon>
        <taxon>Prevotellaceae</taxon>
        <taxon>Segatella</taxon>
    </lineage>
</organism>
<proteinExistence type="predicted"/>